<keyword evidence="3" id="KW-1185">Reference proteome</keyword>
<protein>
    <submittedName>
        <fullName evidence="2">Uncharacterized protein</fullName>
    </submittedName>
</protein>
<gene>
    <name evidence="2" type="ORF">WMY93_004580</name>
</gene>
<feature type="compositionally biased region" description="Basic and acidic residues" evidence="1">
    <location>
        <begin position="1"/>
        <end position="13"/>
    </location>
</feature>
<name>A0AAW0PPD5_9GOBI</name>
<reference evidence="3" key="1">
    <citation type="submission" date="2024-04" db="EMBL/GenBank/DDBJ databases">
        <title>Salinicola lusitanus LLJ914,a marine bacterium isolated from the Okinawa Trough.</title>
        <authorList>
            <person name="Li J."/>
        </authorList>
    </citation>
    <scope>NUCLEOTIDE SEQUENCE [LARGE SCALE GENOMIC DNA]</scope>
</reference>
<evidence type="ECO:0000313" key="3">
    <source>
        <dbReference type="Proteomes" id="UP001460270"/>
    </source>
</evidence>
<dbReference type="Proteomes" id="UP001460270">
    <property type="component" value="Unassembled WGS sequence"/>
</dbReference>
<organism evidence="2 3">
    <name type="scientific">Mugilogobius chulae</name>
    <name type="common">yellowstripe goby</name>
    <dbReference type="NCBI Taxonomy" id="88201"/>
    <lineage>
        <taxon>Eukaryota</taxon>
        <taxon>Metazoa</taxon>
        <taxon>Chordata</taxon>
        <taxon>Craniata</taxon>
        <taxon>Vertebrata</taxon>
        <taxon>Euteleostomi</taxon>
        <taxon>Actinopterygii</taxon>
        <taxon>Neopterygii</taxon>
        <taxon>Teleostei</taxon>
        <taxon>Neoteleostei</taxon>
        <taxon>Acanthomorphata</taxon>
        <taxon>Gobiaria</taxon>
        <taxon>Gobiiformes</taxon>
        <taxon>Gobioidei</taxon>
        <taxon>Gobiidae</taxon>
        <taxon>Gobionellinae</taxon>
        <taxon>Mugilogobius</taxon>
    </lineage>
</organism>
<accession>A0AAW0PPD5</accession>
<sequence length="103" mass="10892">MDAAAAEKKKKNESCCGTEPRGKSGTNRAEPGLTGTDTGPGPGLDPDRTRAGPGPNGTRAPVRLRGNAVTGQICGRRLFNASPWKRAAAERFVGSVWKSSQWR</sequence>
<evidence type="ECO:0000313" key="2">
    <source>
        <dbReference type="EMBL" id="KAK7933684.1"/>
    </source>
</evidence>
<dbReference type="EMBL" id="JBBPFD010000003">
    <property type="protein sequence ID" value="KAK7933684.1"/>
    <property type="molecule type" value="Genomic_DNA"/>
</dbReference>
<feature type="region of interest" description="Disordered" evidence="1">
    <location>
        <begin position="1"/>
        <end position="65"/>
    </location>
</feature>
<dbReference type="AlphaFoldDB" id="A0AAW0PPD5"/>
<proteinExistence type="predicted"/>
<comment type="caution">
    <text evidence="2">The sequence shown here is derived from an EMBL/GenBank/DDBJ whole genome shotgun (WGS) entry which is preliminary data.</text>
</comment>
<evidence type="ECO:0000256" key="1">
    <source>
        <dbReference type="SAM" id="MobiDB-lite"/>
    </source>
</evidence>